<dbReference type="Proteomes" id="UP000807342">
    <property type="component" value="Unassembled WGS sequence"/>
</dbReference>
<feature type="coiled-coil region" evidence="1">
    <location>
        <begin position="142"/>
        <end position="176"/>
    </location>
</feature>
<proteinExistence type="predicted"/>
<dbReference type="AlphaFoldDB" id="A0A9P5XFD7"/>
<dbReference type="EMBL" id="MU151150">
    <property type="protein sequence ID" value="KAF9448781.1"/>
    <property type="molecule type" value="Genomic_DNA"/>
</dbReference>
<dbReference type="OrthoDB" id="10068793at2759"/>
<evidence type="ECO:0000256" key="1">
    <source>
        <dbReference type="SAM" id="Coils"/>
    </source>
</evidence>
<dbReference type="InterPro" id="IPR037291">
    <property type="entry name" value="DUF4139"/>
</dbReference>
<organism evidence="4 5">
    <name type="scientific">Macrolepiota fuliginosa MF-IS2</name>
    <dbReference type="NCBI Taxonomy" id="1400762"/>
    <lineage>
        <taxon>Eukaryota</taxon>
        <taxon>Fungi</taxon>
        <taxon>Dikarya</taxon>
        <taxon>Basidiomycota</taxon>
        <taxon>Agaricomycotina</taxon>
        <taxon>Agaricomycetes</taxon>
        <taxon>Agaricomycetidae</taxon>
        <taxon>Agaricales</taxon>
        <taxon>Agaricineae</taxon>
        <taxon>Agaricaceae</taxon>
        <taxon>Macrolepiota</taxon>
    </lineage>
</organism>
<evidence type="ECO:0000259" key="3">
    <source>
        <dbReference type="Pfam" id="PF13600"/>
    </source>
</evidence>
<evidence type="ECO:0000313" key="4">
    <source>
        <dbReference type="EMBL" id="KAF9448781.1"/>
    </source>
</evidence>
<comment type="caution">
    <text evidence="4">The sequence shown here is derived from an EMBL/GenBank/DDBJ whole genome shotgun (WGS) entry which is preliminary data.</text>
</comment>
<name>A0A9P5XFD7_9AGAR</name>
<sequence>MSTGTEAPPSFEPNSISLVSVEDSKISSISLYSSRAEITRIFRFSVKIGLNQVNINGLPNVLDQASLRVEGTGDATIHDVTISSIPPPEKPTTSPKLEELLRQKKATEQSIDRCSLAINSLQTYLGTLNVKDVAVSEVANIVKTYQKTGEELDNQINKLRDQLEKTDAQINTERKNLTGPTENQDLMMKVAVGVFASEEGEVEFRLIYAVHRASWQALYDVRVDVHSKEKPVELTYKASITQSTGEDWKDIDLTLETAEPTFGVDIPRLFPWTISAYRPTLGGFKKRSVAVPLVATRALASAALLGGPAGGSSDIEFRSEMRQQEAFVNSKGNITATFGVPGKINIPSDGATHNVTIIKLNLEATMHWVTVPKQEAKTHLSAKIKNASDYTFLAGQASIYVNGSFIARIGIPPVSPEESFECPLGLDSSVRVTYHPRTRKTSRSGFYSKITTQVYTQHITVNNTKTTAVNDLKVTDQFPVSDDSTVTVKQLNPGLPNVNKELMPGEIKIPEPLKVSPGVFAQWSGADEPDINVELLGRDGKFDWICSVPPQGKIDLLLQYEVISPSRAEITGL</sequence>
<gene>
    <name evidence="4" type="ORF">P691DRAFT_775153</name>
</gene>
<dbReference type="InterPro" id="IPR025554">
    <property type="entry name" value="DUF4140"/>
</dbReference>
<feature type="domain" description="DUF4139" evidence="2">
    <location>
        <begin position="205"/>
        <end position="563"/>
    </location>
</feature>
<protein>
    <recommendedName>
        <fullName evidence="6">Protein F37C4.5</fullName>
    </recommendedName>
</protein>
<dbReference type="PANTHER" id="PTHR31005:SF8">
    <property type="entry name" value="DUF4139 DOMAIN-CONTAINING PROTEIN"/>
    <property type="match status" value="1"/>
</dbReference>
<dbReference type="Pfam" id="PF13598">
    <property type="entry name" value="DUF4139"/>
    <property type="match status" value="1"/>
</dbReference>
<evidence type="ECO:0000313" key="5">
    <source>
        <dbReference type="Proteomes" id="UP000807342"/>
    </source>
</evidence>
<evidence type="ECO:0008006" key="6">
    <source>
        <dbReference type="Google" id="ProtNLM"/>
    </source>
</evidence>
<dbReference type="Pfam" id="PF13600">
    <property type="entry name" value="DUF4140"/>
    <property type="match status" value="1"/>
</dbReference>
<keyword evidence="5" id="KW-1185">Reference proteome</keyword>
<dbReference type="InterPro" id="IPR011935">
    <property type="entry name" value="CHP02231"/>
</dbReference>
<feature type="domain" description="DUF4140" evidence="3">
    <location>
        <begin position="30"/>
        <end position="127"/>
    </location>
</feature>
<dbReference type="PANTHER" id="PTHR31005">
    <property type="entry name" value="DUF4139 DOMAIN-CONTAINING PROTEIN"/>
    <property type="match status" value="1"/>
</dbReference>
<accession>A0A9P5XFD7</accession>
<evidence type="ECO:0000259" key="2">
    <source>
        <dbReference type="Pfam" id="PF13598"/>
    </source>
</evidence>
<reference evidence="4" key="1">
    <citation type="submission" date="2020-11" db="EMBL/GenBank/DDBJ databases">
        <authorList>
            <consortium name="DOE Joint Genome Institute"/>
            <person name="Ahrendt S."/>
            <person name="Riley R."/>
            <person name="Andreopoulos W."/>
            <person name="Labutti K."/>
            <person name="Pangilinan J."/>
            <person name="Ruiz-Duenas F.J."/>
            <person name="Barrasa J.M."/>
            <person name="Sanchez-Garcia M."/>
            <person name="Camarero S."/>
            <person name="Miyauchi S."/>
            <person name="Serrano A."/>
            <person name="Linde D."/>
            <person name="Babiker R."/>
            <person name="Drula E."/>
            <person name="Ayuso-Fernandez I."/>
            <person name="Pacheco R."/>
            <person name="Padilla G."/>
            <person name="Ferreira P."/>
            <person name="Barriuso J."/>
            <person name="Kellner H."/>
            <person name="Castanera R."/>
            <person name="Alfaro M."/>
            <person name="Ramirez L."/>
            <person name="Pisabarro A.G."/>
            <person name="Kuo A."/>
            <person name="Tritt A."/>
            <person name="Lipzen A."/>
            <person name="He G."/>
            <person name="Yan M."/>
            <person name="Ng V."/>
            <person name="Cullen D."/>
            <person name="Martin F."/>
            <person name="Rosso M.-N."/>
            <person name="Henrissat B."/>
            <person name="Hibbett D."/>
            <person name="Martinez A.T."/>
            <person name="Grigoriev I.V."/>
        </authorList>
    </citation>
    <scope>NUCLEOTIDE SEQUENCE</scope>
    <source>
        <strain evidence="4">MF-IS2</strain>
    </source>
</reference>
<dbReference type="NCBIfam" id="TIGR02231">
    <property type="entry name" value="mucoidy inhibitor MuiA family protein"/>
    <property type="match status" value="1"/>
</dbReference>
<keyword evidence="1" id="KW-0175">Coiled coil</keyword>